<dbReference type="Proteomes" id="UP000694865">
    <property type="component" value="Unplaced"/>
</dbReference>
<dbReference type="Gene3D" id="3.40.390.10">
    <property type="entry name" value="Collagenase (Catalytic Domain)"/>
    <property type="match status" value="1"/>
</dbReference>
<dbReference type="SUPFAM" id="SSF55486">
    <property type="entry name" value="Metalloproteases ('zincins'), catalytic domain"/>
    <property type="match status" value="1"/>
</dbReference>
<accession>A0ABM0LUV6</accession>
<keyword evidence="7" id="KW-0677">Repeat</keyword>
<reference evidence="19" key="1">
    <citation type="submission" date="2025-08" db="UniProtKB">
        <authorList>
            <consortium name="RefSeq"/>
        </authorList>
    </citation>
    <scope>IDENTIFICATION</scope>
    <source>
        <tissue evidence="19">Testes</tissue>
    </source>
</reference>
<dbReference type="Gene3D" id="3.40.1620.60">
    <property type="match status" value="1"/>
</dbReference>
<feature type="signal peptide" evidence="15">
    <location>
        <begin position="1"/>
        <end position="22"/>
    </location>
</feature>
<dbReference type="CDD" id="cd04273">
    <property type="entry name" value="ZnMc_ADAMTS_like"/>
    <property type="match status" value="1"/>
</dbReference>
<dbReference type="Pfam" id="PF00090">
    <property type="entry name" value="TSP_1"/>
    <property type="match status" value="1"/>
</dbReference>
<feature type="region of interest" description="Disordered" evidence="14">
    <location>
        <begin position="191"/>
        <end position="233"/>
    </location>
</feature>
<feature type="domain" description="PLAC" evidence="17">
    <location>
        <begin position="1345"/>
        <end position="1383"/>
    </location>
</feature>
<evidence type="ECO:0000256" key="7">
    <source>
        <dbReference type="ARBA" id="ARBA00022737"/>
    </source>
</evidence>
<feature type="domain" description="Peptidase M12B" evidence="16">
    <location>
        <begin position="240"/>
        <end position="452"/>
    </location>
</feature>
<feature type="binding site" evidence="13">
    <location>
        <position position="398"/>
    </location>
    <ligand>
        <name>Zn(2+)</name>
        <dbReference type="ChEBI" id="CHEBI:29105"/>
        <note>catalytic</note>
    </ligand>
</feature>
<keyword evidence="10" id="KW-0482">Metalloprotease</keyword>
<dbReference type="Pfam" id="PF05986">
    <property type="entry name" value="ADAMTS_spacer1"/>
    <property type="match status" value="1"/>
</dbReference>
<dbReference type="SUPFAM" id="SSF82895">
    <property type="entry name" value="TSP-1 type 1 repeat"/>
    <property type="match status" value="6"/>
</dbReference>
<dbReference type="InterPro" id="IPR013273">
    <property type="entry name" value="ADAMTS/ADAMTS-like"/>
</dbReference>
<dbReference type="SMART" id="SM00209">
    <property type="entry name" value="TSP1"/>
    <property type="match status" value="6"/>
</dbReference>
<dbReference type="PANTHER" id="PTHR13723:SF200">
    <property type="entry name" value="ADAM METALLOPEPTIDASE WITH THROMBOSPONDIN TYPE 1 MOTIF B, ISOFORM B"/>
    <property type="match status" value="1"/>
</dbReference>
<keyword evidence="5 13" id="KW-0479">Metal-binding</keyword>
<keyword evidence="18" id="KW-1185">Reference proteome</keyword>
<dbReference type="InterPro" id="IPR036383">
    <property type="entry name" value="TSP1_rpt_sf"/>
</dbReference>
<protein>
    <submittedName>
        <fullName evidence="19">A disintegrin and metalloproteinase with thrombospondin motifs 7-like</fullName>
    </submittedName>
</protein>
<dbReference type="PANTHER" id="PTHR13723">
    <property type="entry name" value="ADAMTS A DISINTEGRIN AND METALLOPROTEASE WITH THROMBOSPONDIN MOTIFS PROTEASE"/>
    <property type="match status" value="1"/>
</dbReference>
<feature type="compositionally biased region" description="Basic and acidic residues" evidence="14">
    <location>
        <begin position="205"/>
        <end position="221"/>
    </location>
</feature>
<evidence type="ECO:0000256" key="14">
    <source>
        <dbReference type="SAM" id="MobiDB-lite"/>
    </source>
</evidence>
<feature type="chain" id="PRO_5047238224" evidence="15">
    <location>
        <begin position="23"/>
        <end position="1383"/>
    </location>
</feature>
<feature type="compositionally biased region" description="Polar residues" evidence="14">
    <location>
        <begin position="191"/>
        <end position="201"/>
    </location>
</feature>
<evidence type="ECO:0000256" key="8">
    <source>
        <dbReference type="ARBA" id="ARBA00022801"/>
    </source>
</evidence>
<dbReference type="Pfam" id="PF01562">
    <property type="entry name" value="Pep_M12B_propep"/>
    <property type="match status" value="1"/>
</dbReference>
<feature type="active site" evidence="13">
    <location>
        <position position="389"/>
    </location>
</feature>
<dbReference type="InterPro" id="IPR050439">
    <property type="entry name" value="ADAMTS_ADAMTS-like"/>
</dbReference>
<keyword evidence="3" id="KW-0272">Extracellular matrix</keyword>
<dbReference type="GeneID" id="100377708"/>
<evidence type="ECO:0000256" key="1">
    <source>
        <dbReference type="ARBA" id="ARBA00004498"/>
    </source>
</evidence>
<gene>
    <name evidence="19" type="primary">LOC100377708</name>
</gene>
<comment type="caution">
    <text evidence="13">Lacks conserved residue(s) required for the propagation of feature annotation.</text>
</comment>
<dbReference type="PROSITE" id="PS50215">
    <property type="entry name" value="ADAM_MEPRO"/>
    <property type="match status" value="1"/>
</dbReference>
<evidence type="ECO:0000256" key="15">
    <source>
        <dbReference type="SAM" id="SignalP"/>
    </source>
</evidence>
<evidence type="ECO:0000259" key="17">
    <source>
        <dbReference type="PROSITE" id="PS50900"/>
    </source>
</evidence>
<dbReference type="InterPro" id="IPR010909">
    <property type="entry name" value="PLAC"/>
</dbReference>
<evidence type="ECO:0000256" key="3">
    <source>
        <dbReference type="ARBA" id="ARBA00022530"/>
    </source>
</evidence>
<dbReference type="RefSeq" id="XP_006811547.1">
    <property type="nucleotide sequence ID" value="XM_006811484.1"/>
</dbReference>
<dbReference type="InterPro" id="IPR002870">
    <property type="entry name" value="Peptidase_M12B_N"/>
</dbReference>
<evidence type="ECO:0000256" key="2">
    <source>
        <dbReference type="ARBA" id="ARBA00022525"/>
    </source>
</evidence>
<evidence type="ECO:0000256" key="11">
    <source>
        <dbReference type="ARBA" id="ARBA00023157"/>
    </source>
</evidence>
<keyword evidence="2" id="KW-0964">Secreted</keyword>
<dbReference type="InterPro" id="IPR045371">
    <property type="entry name" value="ADAMTS_CR_3"/>
</dbReference>
<evidence type="ECO:0000256" key="5">
    <source>
        <dbReference type="ARBA" id="ARBA00022723"/>
    </source>
</evidence>
<comment type="subcellular location">
    <subcellularLocation>
        <location evidence="1">Secreted</location>
        <location evidence="1">Extracellular space</location>
        <location evidence="1">Extracellular matrix</location>
    </subcellularLocation>
</comment>
<dbReference type="InterPro" id="IPR010294">
    <property type="entry name" value="ADAMTS_spacer1"/>
</dbReference>
<dbReference type="PROSITE" id="PS50900">
    <property type="entry name" value="PLAC"/>
    <property type="match status" value="1"/>
</dbReference>
<dbReference type="Gene3D" id="2.60.120.830">
    <property type="match status" value="1"/>
</dbReference>
<keyword evidence="12" id="KW-0325">Glycoprotein</keyword>
<feature type="binding site" evidence="13">
    <location>
        <position position="392"/>
    </location>
    <ligand>
        <name>Zn(2+)</name>
        <dbReference type="ChEBI" id="CHEBI:29105"/>
        <note>catalytic</note>
    </ligand>
</feature>
<proteinExistence type="predicted"/>
<keyword evidence="11" id="KW-1015">Disulfide bond</keyword>
<evidence type="ECO:0000256" key="13">
    <source>
        <dbReference type="PROSITE-ProRule" id="PRU00276"/>
    </source>
</evidence>
<dbReference type="PROSITE" id="PS50092">
    <property type="entry name" value="TSP1"/>
    <property type="match status" value="6"/>
</dbReference>
<dbReference type="InterPro" id="IPR041645">
    <property type="entry name" value="ADAMTS_CR_2"/>
</dbReference>
<keyword evidence="4" id="KW-0645">Protease</keyword>
<dbReference type="Pfam" id="PF19030">
    <property type="entry name" value="TSP1_ADAMTS"/>
    <property type="match status" value="5"/>
</dbReference>
<sequence length="1383" mass="156006">MIRLLLSGLLVLLTENLRYAASVPINFKFPHIQQDAFARSLSNYEVVLPQVVGRDGRFLSHDLSYHHRRLRTRSLGGDDVSDAYYKVSVGGNEYHLNLKRNDKFLGPGLVIERKRSNISESELRRNEQNQCHYHGTVKSRALSKVAISDCDGLKGFIHDGEEVYFIEPVIGHEGPAEEGHPHLVYKRSDQENSYDYSQPQNTHHHREEESRYCSVESDKDTSSTYMKKPRKQKRSVSIERNIEALVVVDQSMTNYYHEQRQDVETFVLTIMNMVSGLYHDASLGNAVNVVMVRLMFLEEDEDGLNITHHADKTLKSFCKWQNTINPPEESHPNHHDVAILMTRVNICANMNKPCGTLGLAEVTALCQPHRSCNVNEDTGLALAFTVAHELGHNLGMQHDGTDNECKGHGKRPHVMSPLLSQEPGPLVWSDCSRQYITRFLDRGWGECLNDEPSDHDFSYPTIPPGVMYEVNHQCQLQHVHSLLWGSFLEISAIFRCAPSMDLCDTLWCMVGNKCHSRLEAAAQGTSCGKHNEHRWCFAGACVEMEDPTGAINGNWGKWSEYSSCSRTCGGGISFSERHCDNPEPQYGGSYCVGERKRYHICNMEPCPVEAESFRAWQCSQFNSKPFQGNLYEWVPVFREDKPCELHCKPKNGFFSTKLMETVLDGTPCSYESRDMCIYGICMEVGCDYKIRSTAKEDRCGVCHGDGSTCKKVQAEFNKPSGLGYVEATVIPAGARNIRVEEVAAANNYLALKDDSGEYYLNGHWFIQWSGEYKAAGTIVWYERTGNKEKFSAAGPTKQPLHIMLLFQTENPGITFEYTIPKDENETEPRKLQFSWEYGDWTHCTKTCGGGSQVSDAVCTEKSAGIVDDQYCNSTTRPRKKQMSCNVQDCPPSWWNGAWQHCSVTCGNNGTRQRSVICVRSISNDEQVALSDETCKVLGLEKPHDSEPCETHVPCPEDAIWLTDQWSNCSSKCGEGVQTRTVKCKVAEQYCALSDKPETEMHCFVDCLPITNNTVETDNIETLKKLNNVEIFRNNYNQNGSLRHGFKYTYEDVLLGDDGGAKQQPDPNNYDDYEHESDPLLDGISFGEYEKFLREGQSLDEWIARRAESEKDSENDKKSDAILDYYDGIAVDEQTLFNKKTENEVLKEPVIKVSVAKKMYRKEKNAHIKENTNSTSRNQTTTTPTSEHLQTETITSTHIPDRTVEYVTKINTEHAWTSSSTIQTSTTVSHTTHLEVGEWVTGNWSECSVSCGKGSRHRDVNCSIPHRCDHSMKPERHSHCMLGECAEWVSGSWSQCSVTCGKGYQSRSVECVDLSLDEPATGCDVDSEPASRQTCTLSDCPAQNSEFFKCNGDNLNSRLCSVMKNIGRCNNPNYRAQCCATCQR</sequence>
<keyword evidence="9 13" id="KW-0862">Zinc</keyword>
<evidence type="ECO:0000313" key="18">
    <source>
        <dbReference type="Proteomes" id="UP000694865"/>
    </source>
</evidence>
<name>A0ABM0LUV6_SACKO</name>
<evidence type="ECO:0000256" key="10">
    <source>
        <dbReference type="ARBA" id="ARBA00023049"/>
    </source>
</evidence>
<evidence type="ECO:0000256" key="6">
    <source>
        <dbReference type="ARBA" id="ARBA00022729"/>
    </source>
</evidence>
<dbReference type="Gene3D" id="2.20.100.10">
    <property type="entry name" value="Thrombospondin type-1 (TSP1) repeat"/>
    <property type="match status" value="6"/>
</dbReference>
<keyword evidence="6 15" id="KW-0732">Signal</keyword>
<feature type="region of interest" description="Disordered" evidence="14">
    <location>
        <begin position="1162"/>
        <end position="1190"/>
    </location>
</feature>
<dbReference type="InterPro" id="IPR001590">
    <property type="entry name" value="Peptidase_M12B"/>
</dbReference>
<keyword evidence="8" id="KW-0378">Hydrolase</keyword>
<dbReference type="Pfam" id="PF01421">
    <property type="entry name" value="Reprolysin"/>
    <property type="match status" value="1"/>
</dbReference>
<dbReference type="InterPro" id="IPR000884">
    <property type="entry name" value="TSP1_rpt"/>
</dbReference>
<organism evidence="18 19">
    <name type="scientific">Saccoglossus kowalevskii</name>
    <name type="common">Acorn worm</name>
    <dbReference type="NCBI Taxonomy" id="10224"/>
    <lineage>
        <taxon>Eukaryota</taxon>
        <taxon>Metazoa</taxon>
        <taxon>Hemichordata</taxon>
        <taxon>Enteropneusta</taxon>
        <taxon>Harrimaniidae</taxon>
        <taxon>Saccoglossus</taxon>
    </lineage>
</organism>
<evidence type="ECO:0000256" key="4">
    <source>
        <dbReference type="ARBA" id="ARBA00022670"/>
    </source>
</evidence>
<dbReference type="Pfam" id="PF17771">
    <property type="entry name" value="ADAMTS_CR_2"/>
    <property type="match status" value="1"/>
</dbReference>
<evidence type="ECO:0000313" key="19">
    <source>
        <dbReference type="RefSeq" id="XP_006811547.1"/>
    </source>
</evidence>
<feature type="binding site" evidence="13">
    <location>
        <position position="388"/>
    </location>
    <ligand>
        <name>Zn(2+)</name>
        <dbReference type="ChEBI" id="CHEBI:29105"/>
        <note>catalytic</note>
    </ligand>
</feature>
<evidence type="ECO:0000256" key="12">
    <source>
        <dbReference type="ARBA" id="ARBA00023180"/>
    </source>
</evidence>
<evidence type="ECO:0000259" key="16">
    <source>
        <dbReference type="PROSITE" id="PS50215"/>
    </source>
</evidence>
<dbReference type="InterPro" id="IPR024079">
    <property type="entry name" value="MetalloPept_cat_dom_sf"/>
</dbReference>
<feature type="compositionally biased region" description="Low complexity" evidence="14">
    <location>
        <begin position="1170"/>
        <end position="1185"/>
    </location>
</feature>
<dbReference type="PRINTS" id="PR01857">
    <property type="entry name" value="ADAMTSFAMILY"/>
</dbReference>
<dbReference type="Pfam" id="PF19236">
    <property type="entry name" value="ADAMTS_CR_3"/>
    <property type="match status" value="1"/>
</dbReference>
<evidence type="ECO:0000256" key="9">
    <source>
        <dbReference type="ARBA" id="ARBA00022833"/>
    </source>
</evidence>